<name>A0A8I5ND90_PAPAN</name>
<keyword evidence="1" id="KW-0732">Signal</keyword>
<evidence type="ECO:0000256" key="1">
    <source>
        <dbReference type="SAM" id="SignalP"/>
    </source>
</evidence>
<keyword evidence="3" id="KW-1185">Reference proteome</keyword>
<dbReference type="Proteomes" id="UP000028761">
    <property type="component" value="Chromosome 5"/>
</dbReference>
<dbReference type="AlphaFoldDB" id="A0A8I5ND90"/>
<reference evidence="2 3" key="1">
    <citation type="submission" date="2012-03" db="EMBL/GenBank/DDBJ databases">
        <title>Whole Genome Assembly of Papio anubis.</title>
        <authorList>
            <person name="Liu Y.L."/>
            <person name="Abraham K.A."/>
            <person name="Akbar H.A."/>
            <person name="Ali S.A."/>
            <person name="Anosike U.A."/>
            <person name="Aqrawi P.A."/>
            <person name="Arias F.A."/>
            <person name="Attaway T.A."/>
            <person name="Awwad R.A."/>
            <person name="Babu C.B."/>
            <person name="Bandaranaike D.B."/>
            <person name="Battles P.B."/>
            <person name="Bell A.B."/>
            <person name="Beltran B.B."/>
            <person name="Berhane-Mersha D.B."/>
            <person name="Bess C.B."/>
            <person name="Bickham C.B."/>
            <person name="Bolden T.B."/>
            <person name="Carter K.C."/>
            <person name="Chau D.C."/>
            <person name="Chavez A.C."/>
            <person name="Clerc-Blankenburg K.C."/>
            <person name="Coyle M.C."/>
            <person name="Dao M.D."/>
            <person name="Davila M.L.D."/>
            <person name="Davy-Carroll L.D."/>
            <person name="Denson S.D."/>
            <person name="Dinh H.D."/>
            <person name="Fernandez S.F."/>
            <person name="Fernando P.F."/>
            <person name="Forbes L.F."/>
            <person name="Francis C.F."/>
            <person name="Francisco L.F."/>
            <person name="Fu Q.F."/>
            <person name="Garcia-Iii R.G."/>
            <person name="Garrett T.G."/>
            <person name="Gross S.G."/>
            <person name="Gubbala S.G."/>
            <person name="Hirani K.H."/>
            <person name="Hogues M.H."/>
            <person name="Hollins B.H."/>
            <person name="Jackson L.J."/>
            <person name="Javaid M.J."/>
            <person name="Jhangiani S.J."/>
            <person name="Johnson A.J."/>
            <person name="Johnson B.J."/>
            <person name="Jones J.J."/>
            <person name="Joshi V.J."/>
            <person name="Kalu J.K."/>
            <person name="Khan N.K."/>
            <person name="Korchina V.K."/>
            <person name="Kovar C.K."/>
            <person name="Lago L.L."/>
            <person name="Lara F.L."/>
            <person name="Le T.-K.L."/>
            <person name="Lee S.L."/>
            <person name="Legall-Iii F.L."/>
            <person name="Lemon S.L."/>
            <person name="Liu J.L."/>
            <person name="Liu Y.-S.L."/>
            <person name="Liyanage D.L."/>
            <person name="Lopez J.L."/>
            <person name="Lorensuhewa L.L."/>
            <person name="Mata R.M."/>
            <person name="Mathew T.M."/>
            <person name="Mercado C.M."/>
            <person name="Mercado I.M."/>
            <person name="Morales K.M."/>
            <person name="Morgan M.M."/>
            <person name="Munidasa M.M."/>
            <person name="Ngo D.N."/>
            <person name="Nguyen L.N."/>
            <person name="Nguyen T.N."/>
            <person name="Nguyen N.N."/>
            <person name="Obregon M.O."/>
            <person name="Okwuonu G.O."/>
            <person name="Ongeri F.O."/>
            <person name="Onwere C.O."/>
            <person name="Osifeso I.O."/>
            <person name="Parra A.P."/>
            <person name="Patil S.P."/>
            <person name="Perez A.P."/>
            <person name="Perez Y.P."/>
            <person name="Pham C.P."/>
            <person name="Pu L.-L.P."/>
            <person name="Puazo M.P."/>
            <person name="Quiroz J.Q."/>
            <person name="Rouhana J.R."/>
            <person name="Ruiz M.R."/>
            <person name="Ruiz S.-J.R."/>
            <person name="Saada N.S."/>
            <person name="Santibanez J.S."/>
            <person name="Scheel M.S."/>
            <person name="Schneider B.S."/>
            <person name="Simmons D.S."/>
            <person name="Sisson I.S."/>
            <person name="Tang L.-Y.T."/>
            <person name="Thornton R.T."/>
            <person name="Tisius J.T."/>
            <person name="Toledanes G.T."/>
            <person name="Trejos Z.T."/>
            <person name="Usmani K.U."/>
            <person name="Varghese R.V."/>
            <person name="Vattathil S.V."/>
            <person name="Vee V.V."/>
            <person name="Walker D.W."/>
            <person name="Weissenberger G.W."/>
            <person name="White C.W."/>
            <person name="Williams A.W."/>
            <person name="Woodworth J.W."/>
            <person name="Wright R.W."/>
            <person name="Zhu Y.Z."/>
            <person name="Han Y.H."/>
            <person name="Newsham I.N."/>
            <person name="Nazareth L.N."/>
            <person name="Worley K.W."/>
            <person name="Muzny D.M."/>
            <person name="Rogers J.R."/>
            <person name="Gibbs R.G."/>
        </authorList>
    </citation>
    <scope>NUCLEOTIDE SEQUENCE [LARGE SCALE GENOMIC DNA]</scope>
</reference>
<dbReference type="PRINTS" id="PR02045">
    <property type="entry name" value="F138DOMAIN"/>
</dbReference>
<dbReference type="GeneTree" id="ENSGT01150000286943"/>
<evidence type="ECO:0000313" key="3">
    <source>
        <dbReference type="Proteomes" id="UP000028761"/>
    </source>
</evidence>
<feature type="signal peptide" evidence="1">
    <location>
        <begin position="1"/>
        <end position="26"/>
    </location>
</feature>
<proteinExistence type="predicted"/>
<dbReference type="PANTHER" id="PTHR12138:SF162">
    <property type="entry name" value="CHROMOSOME UNDETERMINED SCAFFOLD_275, WHOLE GENOME SHOTGUN SEQUENCE"/>
    <property type="match status" value="1"/>
</dbReference>
<dbReference type="Ensembl" id="ENSPANT00000073424.1">
    <property type="protein sequence ID" value="ENSPANP00000051681.1"/>
    <property type="gene ID" value="ENSPANG00000041697.1"/>
</dbReference>
<reference evidence="2" key="2">
    <citation type="submission" date="2025-08" db="UniProtKB">
        <authorList>
            <consortium name="Ensembl"/>
        </authorList>
    </citation>
    <scope>IDENTIFICATION</scope>
</reference>
<dbReference type="OMA" id="ACHKEPS"/>
<evidence type="ECO:0000313" key="2">
    <source>
        <dbReference type="Ensembl" id="ENSPANP00000051681.1"/>
    </source>
</evidence>
<dbReference type="PANTHER" id="PTHR12138">
    <property type="entry name" value="PRIMATE-EXPANDED PROTEIN FAMILY"/>
    <property type="match status" value="1"/>
</dbReference>
<feature type="chain" id="PRO_5035311539" evidence="1">
    <location>
        <begin position="27"/>
        <end position="120"/>
    </location>
</feature>
<protein>
    <submittedName>
        <fullName evidence="2">Uncharacterized protein</fullName>
    </submittedName>
</protein>
<organism evidence="2 3">
    <name type="scientific">Papio anubis</name>
    <name type="common">Olive baboon</name>
    <dbReference type="NCBI Taxonomy" id="9555"/>
    <lineage>
        <taxon>Eukaryota</taxon>
        <taxon>Metazoa</taxon>
        <taxon>Chordata</taxon>
        <taxon>Craniata</taxon>
        <taxon>Vertebrata</taxon>
        <taxon>Euteleostomi</taxon>
        <taxon>Mammalia</taxon>
        <taxon>Eutheria</taxon>
        <taxon>Euarchontoglires</taxon>
        <taxon>Primates</taxon>
        <taxon>Haplorrhini</taxon>
        <taxon>Catarrhini</taxon>
        <taxon>Cercopithecidae</taxon>
        <taxon>Cercopithecinae</taxon>
        <taxon>Papio</taxon>
    </lineage>
</organism>
<accession>A0A8I5ND90</accession>
<reference evidence="2" key="3">
    <citation type="submission" date="2025-09" db="UniProtKB">
        <authorList>
            <consortium name="Ensembl"/>
        </authorList>
    </citation>
    <scope>IDENTIFICATION</scope>
</reference>
<sequence>GACHKEPSKKLILILLYCLFLRQSLTLSPRLQGSGSISAHCNLCLQGSSDSSASASWVAGTTGTHHHTWLIFVFLVEMGFRHVGQTALELLTSGDPPALLSQSAGIMGMSHHNGPVDLLL</sequence>